<reference evidence="2 3" key="1">
    <citation type="submission" date="2019-05" db="EMBL/GenBank/DDBJ databases">
        <authorList>
            <person name="Pankratov T."/>
            <person name="Grouzdev D."/>
        </authorList>
    </citation>
    <scope>NUCLEOTIDE SEQUENCE [LARGE SCALE GENOMIC DNA]</scope>
    <source>
        <strain evidence="2 3">KEBCLARHB70R</strain>
    </source>
</reference>
<dbReference type="CDD" id="cd07344">
    <property type="entry name" value="M48_yhfN_like"/>
    <property type="match status" value="1"/>
</dbReference>
<dbReference type="AlphaFoldDB" id="A0A5R9J2P7"/>
<evidence type="ECO:0000259" key="1">
    <source>
        <dbReference type="Pfam" id="PF01863"/>
    </source>
</evidence>
<sequence>MAPPPEMLLLAGGETPIRWQRSRQARRVSLRIDPRAGTVVVTLPPRITREAGLALLHAHSGWISGKLAALPGHVVFDAEAMVSLSGVPHVIRHHPQARRGVWVEAGEIRVSGDHAFLQRRVLDFLRGEARDVLGALARGIAEASVATGAALRPRRLAIKDTSSRWGSCSSDGVVMFSWRLVMAPPEIQHYVVAHELAHLRHLDHGANFWALVAALTPHRQRAEAWLRLHGAALLRMG</sequence>
<feature type="domain" description="YgjP-like metallopeptidase" evidence="1">
    <location>
        <begin position="28"/>
        <end position="227"/>
    </location>
</feature>
<keyword evidence="3" id="KW-1185">Reference proteome</keyword>
<proteinExistence type="predicted"/>
<organism evidence="2 3">
    <name type="scientific">Lichenicoccus roseus</name>
    <dbReference type="NCBI Taxonomy" id="2683649"/>
    <lineage>
        <taxon>Bacteria</taxon>
        <taxon>Pseudomonadati</taxon>
        <taxon>Pseudomonadota</taxon>
        <taxon>Alphaproteobacteria</taxon>
        <taxon>Acetobacterales</taxon>
        <taxon>Acetobacteraceae</taxon>
        <taxon>Lichenicoccus</taxon>
    </lineage>
</organism>
<dbReference type="PANTHER" id="PTHR30399:SF1">
    <property type="entry name" value="UTP PYROPHOSPHATASE"/>
    <property type="match status" value="1"/>
</dbReference>
<accession>A0A5R9J2P7</accession>
<evidence type="ECO:0000313" key="3">
    <source>
        <dbReference type="Proteomes" id="UP000305654"/>
    </source>
</evidence>
<protein>
    <submittedName>
        <fullName evidence="2">M48 family metallopeptidase</fullName>
    </submittedName>
</protein>
<dbReference type="Gene3D" id="3.30.2010.10">
    <property type="entry name" value="Metalloproteases ('zincins'), catalytic domain"/>
    <property type="match status" value="1"/>
</dbReference>
<dbReference type="PANTHER" id="PTHR30399">
    <property type="entry name" value="UNCHARACTERIZED PROTEIN YGJP"/>
    <property type="match status" value="1"/>
</dbReference>
<dbReference type="Pfam" id="PF01863">
    <property type="entry name" value="YgjP-like"/>
    <property type="match status" value="1"/>
</dbReference>
<comment type="caution">
    <text evidence="2">The sequence shown here is derived from an EMBL/GenBank/DDBJ whole genome shotgun (WGS) entry which is preliminary data.</text>
</comment>
<evidence type="ECO:0000313" key="2">
    <source>
        <dbReference type="EMBL" id="TLU71910.1"/>
    </source>
</evidence>
<dbReference type="InterPro" id="IPR053136">
    <property type="entry name" value="UTP_pyrophosphatase-like"/>
</dbReference>
<dbReference type="EMBL" id="VCDI01000005">
    <property type="protein sequence ID" value="TLU71910.1"/>
    <property type="molecule type" value="Genomic_DNA"/>
</dbReference>
<dbReference type="OrthoDB" id="9795402at2"/>
<dbReference type="Proteomes" id="UP000305654">
    <property type="component" value="Unassembled WGS sequence"/>
</dbReference>
<name>A0A5R9J2P7_9PROT</name>
<gene>
    <name evidence="2" type="ORF">FE263_14190</name>
</gene>
<dbReference type="InterPro" id="IPR002725">
    <property type="entry name" value="YgjP-like_metallopeptidase"/>
</dbReference>